<dbReference type="Proteomes" id="UP000295210">
    <property type="component" value="Unassembled WGS sequence"/>
</dbReference>
<evidence type="ECO:0000313" key="4">
    <source>
        <dbReference type="Proteomes" id="UP000295210"/>
    </source>
</evidence>
<accession>A0A4R1KYZ9</accession>
<dbReference type="EMBL" id="SMGK01000006">
    <property type="protein sequence ID" value="TCK70782.1"/>
    <property type="molecule type" value="Genomic_DNA"/>
</dbReference>
<feature type="transmembrane region" description="Helical" evidence="1">
    <location>
        <begin position="65"/>
        <end position="88"/>
    </location>
</feature>
<feature type="transmembrane region" description="Helical" evidence="1">
    <location>
        <begin position="6"/>
        <end position="25"/>
    </location>
</feature>
<dbReference type="GO" id="GO:0016020">
    <property type="term" value="C:membrane"/>
    <property type="evidence" value="ECO:0007669"/>
    <property type="project" value="InterPro"/>
</dbReference>
<gene>
    <name evidence="3" type="ORF">C7378_3171</name>
</gene>
<keyword evidence="4" id="KW-1185">Reference proteome</keyword>
<dbReference type="InterPro" id="IPR000620">
    <property type="entry name" value="EamA_dom"/>
</dbReference>
<reference evidence="3 4" key="1">
    <citation type="submission" date="2019-03" db="EMBL/GenBank/DDBJ databases">
        <title>Genomic Encyclopedia of Type Strains, Phase IV (KMG-IV): sequencing the most valuable type-strain genomes for metagenomic binning, comparative biology and taxonomic classification.</title>
        <authorList>
            <person name="Goeker M."/>
        </authorList>
    </citation>
    <scope>NUCLEOTIDE SEQUENCE [LARGE SCALE GENOMIC DNA]</scope>
    <source>
        <strain evidence="3 4">DSM 103428</strain>
    </source>
</reference>
<feature type="transmembrane region" description="Helical" evidence="1">
    <location>
        <begin position="238"/>
        <end position="260"/>
    </location>
</feature>
<evidence type="ECO:0000259" key="2">
    <source>
        <dbReference type="Pfam" id="PF00892"/>
    </source>
</evidence>
<feature type="transmembrane region" description="Helical" evidence="1">
    <location>
        <begin position="37"/>
        <end position="59"/>
    </location>
</feature>
<evidence type="ECO:0000313" key="3">
    <source>
        <dbReference type="EMBL" id="TCK70782.1"/>
    </source>
</evidence>
<dbReference type="Pfam" id="PF00892">
    <property type="entry name" value="EamA"/>
    <property type="match status" value="1"/>
</dbReference>
<feature type="domain" description="EamA" evidence="2">
    <location>
        <begin position="149"/>
        <end position="283"/>
    </location>
</feature>
<keyword evidence="1" id="KW-1133">Transmembrane helix</keyword>
<organism evidence="3 4">
    <name type="scientific">Acidipila rosea</name>
    <dbReference type="NCBI Taxonomy" id="768535"/>
    <lineage>
        <taxon>Bacteria</taxon>
        <taxon>Pseudomonadati</taxon>
        <taxon>Acidobacteriota</taxon>
        <taxon>Terriglobia</taxon>
        <taxon>Terriglobales</taxon>
        <taxon>Acidobacteriaceae</taxon>
        <taxon>Acidipila</taxon>
    </lineage>
</organism>
<dbReference type="SUPFAM" id="SSF103481">
    <property type="entry name" value="Multidrug resistance efflux transporter EmrE"/>
    <property type="match status" value="2"/>
</dbReference>
<keyword evidence="1" id="KW-0472">Membrane</keyword>
<feature type="transmembrane region" description="Helical" evidence="1">
    <location>
        <begin position="150"/>
        <end position="170"/>
    </location>
</feature>
<dbReference type="AlphaFoldDB" id="A0A4R1KYZ9"/>
<feature type="transmembrane region" description="Helical" evidence="1">
    <location>
        <begin position="95"/>
        <end position="114"/>
    </location>
</feature>
<evidence type="ECO:0000256" key="1">
    <source>
        <dbReference type="SAM" id="Phobius"/>
    </source>
</evidence>
<feature type="transmembrane region" description="Helical" evidence="1">
    <location>
        <begin position="208"/>
        <end position="232"/>
    </location>
</feature>
<name>A0A4R1KYZ9_9BACT</name>
<dbReference type="InterPro" id="IPR037185">
    <property type="entry name" value="EmrE-like"/>
</dbReference>
<proteinExistence type="predicted"/>
<comment type="caution">
    <text evidence="3">The sequence shown here is derived from an EMBL/GenBank/DDBJ whole genome shotgun (WGS) entry which is preliminary data.</text>
</comment>
<keyword evidence="1" id="KW-0812">Transmembrane</keyword>
<dbReference type="RefSeq" id="WP_165876845.1">
    <property type="nucleotide sequence ID" value="NZ_SMGK01000006.1"/>
</dbReference>
<protein>
    <submittedName>
        <fullName evidence="3">EamA-like transporter family protein</fullName>
    </submittedName>
</protein>
<feature type="transmembrane region" description="Helical" evidence="1">
    <location>
        <begin position="120"/>
        <end position="138"/>
    </location>
</feature>
<sequence length="284" mass="28383">MTAGAAHAAGLGLAAAAIWGAADFAGGLAARRAGPSLVVLLAHGSSIFLLLLAVFLWHIPLPSEHLASIALLSGAANGLALLCFYEALALDTMGLPAAVAGVLTAVLPVLVSMVQEGRPTLGQMSGFALAVVAIWLIAVTPGGKPHPRGLGLAVLAGIGFGIQLTLLHIAGRGGVVWAMTWSRIAGALVAGAALPFAKRAVRGSSRGLAAVVALAVVAGIFDTGGNVCYTFASLMGRLDIAAVLASLYPAGTILLAALLLRERTTRRQTVGMGLALAAVALIAA</sequence>
<feature type="transmembrane region" description="Helical" evidence="1">
    <location>
        <begin position="176"/>
        <end position="196"/>
    </location>
</feature>